<dbReference type="EMBL" id="ML986799">
    <property type="protein sequence ID" value="KAF2258001.1"/>
    <property type="molecule type" value="Genomic_DNA"/>
</dbReference>
<name>A0A9P4JWW5_9PLEO</name>
<sequence length="540" mass="60860">MRQAPLHGRHGFVLHDACWMLLRRAWGPEEIRIDRLVEMCESIPFPLRTNGLGWQHCYGGLLSLDTQNYFPWQETLFQPREATSVFLDAAANPYDVPTLPEILLSCARPQPVRGMEKTAHDCFSRLPWELREAITVLLTTADALALREASTSFLPLLSSSTFWASRFVGGWERGFVFEMHGCREPTDWLELYRLTSQKSGPPGLRNRCRVWYIIKPLIEIARLERNECLTSTTDQTIGPPWSQVTGALNFDKLERNWRPFEQGCYSLRTIVVTVPECLLKIGVSTISFSTTSYVTGLRFITGSTSDIRIGYISSSETFFTLQELFGFKVAVAPSGLRALQIVGKNSHLSQWFGCLSDVPVSERLVRSQPIKSVTVRFDGFKIVGLGVTALDVISDQDLGTDPPLRETALWYPSKPPNELYLNESSFTGQNPCHIGYRPLLWNHFGGQRGSDLKNIVALFVQSKYRLSSLEFVYDGICGYSSRKLGRCNDEVVHPGSTFIIDGIAGELITSVAVHVEKDKHPGGYDFLRHGLLKCFRVSQY</sequence>
<comment type="caution">
    <text evidence="2">The sequence shown here is derived from an EMBL/GenBank/DDBJ whole genome shotgun (WGS) entry which is preliminary data.</text>
</comment>
<gene>
    <name evidence="2" type="ORF">CC78DRAFT_157752</name>
</gene>
<keyword evidence="3" id="KW-1185">Reference proteome</keyword>
<dbReference type="OrthoDB" id="3646162at2759"/>
<reference evidence="3" key="1">
    <citation type="journal article" date="2020" name="Stud. Mycol.">
        <title>101 Dothideomycetes genomes: A test case for predicting lifestyles and emergence of pathogens.</title>
        <authorList>
            <person name="Haridas S."/>
            <person name="Albert R."/>
            <person name="Binder M."/>
            <person name="Bloem J."/>
            <person name="LaButti K."/>
            <person name="Salamov A."/>
            <person name="Andreopoulos B."/>
            <person name="Baker S."/>
            <person name="Barry K."/>
            <person name="Bills G."/>
            <person name="Bluhm B."/>
            <person name="Cannon C."/>
            <person name="Castanera R."/>
            <person name="Culley D."/>
            <person name="Daum C."/>
            <person name="Ezra D."/>
            <person name="Gonzalez J."/>
            <person name="Henrissat B."/>
            <person name="Kuo A."/>
            <person name="Liang C."/>
            <person name="Lipzen A."/>
            <person name="Lutzoni F."/>
            <person name="Magnuson J."/>
            <person name="Mondo S."/>
            <person name="Nolan M."/>
            <person name="Ohm R."/>
            <person name="Pangilinan J."/>
            <person name="Park H.-J."/>
            <person name="Ramirez L."/>
            <person name="Alfaro M."/>
            <person name="Sun H."/>
            <person name="Tritt A."/>
            <person name="Yoshinaga Y."/>
            <person name="Zwiers L.-H."/>
            <person name="Turgeon B."/>
            <person name="Goodwin S."/>
            <person name="Spatafora J."/>
            <person name="Crous P."/>
            <person name="Grigoriev I."/>
        </authorList>
    </citation>
    <scope>NUCLEOTIDE SEQUENCE [LARGE SCALE GENOMIC DNA]</scope>
    <source>
        <strain evidence="3">CBS 304.66</strain>
    </source>
</reference>
<dbReference type="Pfam" id="PF24539">
    <property type="entry name" value="DUF7600"/>
    <property type="match status" value="1"/>
</dbReference>
<accession>A0A9P4JWW5</accession>
<evidence type="ECO:0000313" key="3">
    <source>
        <dbReference type="Proteomes" id="UP000800093"/>
    </source>
</evidence>
<dbReference type="SUPFAM" id="SSF81383">
    <property type="entry name" value="F-box domain"/>
    <property type="match status" value="1"/>
</dbReference>
<evidence type="ECO:0000313" key="2">
    <source>
        <dbReference type="EMBL" id="KAF2258001.1"/>
    </source>
</evidence>
<dbReference type="Proteomes" id="UP000800093">
    <property type="component" value="Unassembled WGS sequence"/>
</dbReference>
<protein>
    <recommendedName>
        <fullName evidence="1">DUF7600 domain-containing protein</fullName>
    </recommendedName>
</protein>
<feature type="domain" description="DUF7600" evidence="1">
    <location>
        <begin position="252"/>
        <end position="389"/>
    </location>
</feature>
<proteinExistence type="predicted"/>
<dbReference type="InterPro" id="IPR036047">
    <property type="entry name" value="F-box-like_dom_sf"/>
</dbReference>
<organism evidence="2 3">
    <name type="scientific">Lojkania enalia</name>
    <dbReference type="NCBI Taxonomy" id="147567"/>
    <lineage>
        <taxon>Eukaryota</taxon>
        <taxon>Fungi</taxon>
        <taxon>Dikarya</taxon>
        <taxon>Ascomycota</taxon>
        <taxon>Pezizomycotina</taxon>
        <taxon>Dothideomycetes</taxon>
        <taxon>Pleosporomycetidae</taxon>
        <taxon>Pleosporales</taxon>
        <taxon>Pleosporales incertae sedis</taxon>
        <taxon>Lojkania</taxon>
    </lineage>
</organism>
<dbReference type="AlphaFoldDB" id="A0A9P4JWW5"/>
<dbReference type="InterPro" id="IPR056021">
    <property type="entry name" value="DUF7600"/>
</dbReference>
<evidence type="ECO:0000259" key="1">
    <source>
        <dbReference type="Pfam" id="PF24539"/>
    </source>
</evidence>